<dbReference type="PANTHER" id="PTHR15020">
    <property type="entry name" value="FLAVIN REDUCTASE-RELATED"/>
    <property type="match status" value="1"/>
</dbReference>
<evidence type="ECO:0000313" key="3">
    <source>
        <dbReference type="EMBL" id="GGL52577.1"/>
    </source>
</evidence>
<feature type="domain" description="NAD(P)-binding" evidence="2">
    <location>
        <begin position="7"/>
        <end position="184"/>
    </location>
</feature>
<dbReference type="SUPFAM" id="SSF51735">
    <property type="entry name" value="NAD(P)-binding Rossmann-fold domains"/>
    <property type="match status" value="1"/>
</dbReference>
<protein>
    <submittedName>
        <fullName evidence="3">NAD dependent epimerase/dehydratase</fullName>
    </submittedName>
</protein>
<feature type="compositionally biased region" description="Basic and acidic residues" evidence="1">
    <location>
        <begin position="160"/>
        <end position="171"/>
    </location>
</feature>
<sequence>MDVLVAGAHGKVGQHVTELLAGSEHGVRGMVHDPKYAADIEALDAEPVVADLTDPVSLPDAVGGCDAVVFAAGSSGADVWGVDCEGAKHLVDAAGDAGADRFVMLSAMNADAPEEGPEELREYLRAKAEADAYLRESDRTDTIVRPGALTDDPGTGRVRTGRDLDRGEGTIPREDVAETLVTALPMASTHGVTFEVLSGDDPIERALDDPVDDA</sequence>
<keyword evidence="4" id="KW-1185">Reference proteome</keyword>
<dbReference type="RefSeq" id="WP_188976169.1">
    <property type="nucleotide sequence ID" value="NZ_BMPG01000001.1"/>
</dbReference>
<name>A0A830FJB6_9EURY</name>
<dbReference type="Pfam" id="PF13460">
    <property type="entry name" value="NAD_binding_10"/>
    <property type="match status" value="1"/>
</dbReference>
<dbReference type="InterPro" id="IPR036291">
    <property type="entry name" value="NAD(P)-bd_dom_sf"/>
</dbReference>
<proteinExistence type="predicted"/>
<evidence type="ECO:0000259" key="2">
    <source>
        <dbReference type="Pfam" id="PF13460"/>
    </source>
</evidence>
<dbReference type="Proteomes" id="UP000607197">
    <property type="component" value="Unassembled WGS sequence"/>
</dbReference>
<dbReference type="Gene3D" id="3.40.50.720">
    <property type="entry name" value="NAD(P)-binding Rossmann-like Domain"/>
    <property type="match status" value="1"/>
</dbReference>
<feature type="region of interest" description="Disordered" evidence="1">
    <location>
        <begin position="144"/>
        <end position="171"/>
    </location>
</feature>
<dbReference type="AlphaFoldDB" id="A0A830FJB6"/>
<dbReference type="CDD" id="cd05243">
    <property type="entry name" value="SDR_a5"/>
    <property type="match status" value="1"/>
</dbReference>
<evidence type="ECO:0000313" key="4">
    <source>
        <dbReference type="Proteomes" id="UP000607197"/>
    </source>
</evidence>
<dbReference type="InterPro" id="IPR016040">
    <property type="entry name" value="NAD(P)-bd_dom"/>
</dbReference>
<evidence type="ECO:0000256" key="1">
    <source>
        <dbReference type="SAM" id="MobiDB-lite"/>
    </source>
</evidence>
<accession>A0A830FJB6</accession>
<dbReference type="OrthoDB" id="206077at2157"/>
<dbReference type="EMBL" id="BMPG01000001">
    <property type="protein sequence ID" value="GGL52577.1"/>
    <property type="molecule type" value="Genomic_DNA"/>
</dbReference>
<comment type="caution">
    <text evidence="3">The sequence shown here is derived from an EMBL/GenBank/DDBJ whole genome shotgun (WGS) entry which is preliminary data.</text>
</comment>
<gene>
    <name evidence="3" type="ORF">GCM10009039_08530</name>
</gene>
<organism evidence="3 4">
    <name type="scientific">Halocalculus aciditolerans</name>
    <dbReference type="NCBI Taxonomy" id="1383812"/>
    <lineage>
        <taxon>Archaea</taxon>
        <taxon>Methanobacteriati</taxon>
        <taxon>Methanobacteriota</taxon>
        <taxon>Stenosarchaea group</taxon>
        <taxon>Halobacteria</taxon>
        <taxon>Halobacteriales</taxon>
        <taxon>Halobacteriaceae</taxon>
        <taxon>Halocalculus</taxon>
    </lineage>
</organism>
<dbReference type="PANTHER" id="PTHR15020:SF50">
    <property type="entry name" value="UPF0659 PROTEIN YMR090W"/>
    <property type="match status" value="1"/>
</dbReference>
<reference evidence="3" key="1">
    <citation type="journal article" date="2014" name="Int. J. Syst. Evol. Microbiol.">
        <title>Complete genome sequence of Corynebacterium casei LMG S-19264T (=DSM 44701T), isolated from a smear-ripened cheese.</title>
        <authorList>
            <consortium name="US DOE Joint Genome Institute (JGI-PGF)"/>
            <person name="Walter F."/>
            <person name="Albersmeier A."/>
            <person name="Kalinowski J."/>
            <person name="Ruckert C."/>
        </authorList>
    </citation>
    <scope>NUCLEOTIDE SEQUENCE</scope>
    <source>
        <strain evidence="3">JCM 19596</strain>
    </source>
</reference>
<reference evidence="3" key="2">
    <citation type="submission" date="2020-09" db="EMBL/GenBank/DDBJ databases">
        <authorList>
            <person name="Sun Q."/>
            <person name="Ohkuma M."/>
        </authorList>
    </citation>
    <scope>NUCLEOTIDE SEQUENCE</scope>
    <source>
        <strain evidence="3">JCM 19596</strain>
    </source>
</reference>